<sequence length="193" mass="21011">MLSSIYSAITSAIPSFASTRTSSERAGLPVPNSSKSFWHSEPSKVLLGHKTTPELPSSADIVIVGSGITGSSAARFLAEDERAKGKSIVMLEAREACWGATGRNGGHCQPLLFDRSPDVGAFEIKNYNTVKSYVETHNVECEWRTVTGCRAFWTPELMKGATDDVTKLKEQAPELGKRVDIITGDAELREHRL</sequence>
<protein>
    <submittedName>
        <fullName evidence="1">Uncharacterized protein</fullName>
    </submittedName>
</protein>
<accession>A0ACC3DQF1</accession>
<name>A0ACC3DQF1_9PEZI</name>
<reference evidence="1" key="1">
    <citation type="submission" date="2024-09" db="EMBL/GenBank/DDBJ databases">
        <title>Black Yeasts Isolated from many extreme environments.</title>
        <authorList>
            <person name="Coleine C."/>
            <person name="Stajich J.E."/>
            <person name="Selbmann L."/>
        </authorList>
    </citation>
    <scope>NUCLEOTIDE SEQUENCE</scope>
    <source>
        <strain evidence="1">CCFEE 5737</strain>
    </source>
</reference>
<dbReference type="EMBL" id="JAWDJW010001579">
    <property type="protein sequence ID" value="KAK3078834.1"/>
    <property type="molecule type" value="Genomic_DNA"/>
</dbReference>
<evidence type="ECO:0000313" key="2">
    <source>
        <dbReference type="Proteomes" id="UP001186974"/>
    </source>
</evidence>
<comment type="caution">
    <text evidence="1">The sequence shown here is derived from an EMBL/GenBank/DDBJ whole genome shotgun (WGS) entry which is preliminary data.</text>
</comment>
<proteinExistence type="predicted"/>
<gene>
    <name evidence="1" type="ORF">LTS18_006506</name>
</gene>
<evidence type="ECO:0000313" key="1">
    <source>
        <dbReference type="EMBL" id="KAK3078834.1"/>
    </source>
</evidence>
<keyword evidence="2" id="KW-1185">Reference proteome</keyword>
<organism evidence="1 2">
    <name type="scientific">Coniosporium uncinatum</name>
    <dbReference type="NCBI Taxonomy" id="93489"/>
    <lineage>
        <taxon>Eukaryota</taxon>
        <taxon>Fungi</taxon>
        <taxon>Dikarya</taxon>
        <taxon>Ascomycota</taxon>
        <taxon>Pezizomycotina</taxon>
        <taxon>Dothideomycetes</taxon>
        <taxon>Dothideomycetes incertae sedis</taxon>
        <taxon>Coniosporium</taxon>
    </lineage>
</organism>
<feature type="non-terminal residue" evidence="1">
    <location>
        <position position="193"/>
    </location>
</feature>
<dbReference type="Proteomes" id="UP001186974">
    <property type="component" value="Unassembled WGS sequence"/>
</dbReference>